<accession>A0ACB1KE39</accession>
<dbReference type="EMBL" id="CATOBB020000187">
    <property type="protein sequence ID" value="CAM9131607.1"/>
    <property type="molecule type" value="Genomic_DNA"/>
</dbReference>
<reference evidence="1" key="1">
    <citation type="submission" date="2025-03" db="EMBL/GenBank/DDBJ databases">
        <authorList>
            <consortium name="ELIXIR-Norway"/>
            <consortium name="Elixir Norway"/>
        </authorList>
    </citation>
    <scope>NUCLEOTIDE SEQUENCE</scope>
</reference>
<comment type="caution">
    <text evidence="1">The sequence shown here is derived from an EMBL/GenBank/DDBJ whole genome shotgun (WGS) entry which is preliminary data.</text>
</comment>
<gene>
    <name evidence="1" type="ORF">MRATA1EN22A_LOCUS28844</name>
</gene>
<name>A0ACB1KE39_RANTA</name>
<dbReference type="Proteomes" id="UP001162501">
    <property type="component" value="Unassembled WGS sequence"/>
</dbReference>
<organism evidence="1 2">
    <name type="scientific">Rangifer tarandus platyrhynchus</name>
    <name type="common">Svalbard reindeer</name>
    <dbReference type="NCBI Taxonomy" id="3082113"/>
    <lineage>
        <taxon>Eukaryota</taxon>
        <taxon>Metazoa</taxon>
        <taxon>Chordata</taxon>
        <taxon>Craniata</taxon>
        <taxon>Vertebrata</taxon>
        <taxon>Euteleostomi</taxon>
        <taxon>Mammalia</taxon>
        <taxon>Eutheria</taxon>
        <taxon>Laurasiatheria</taxon>
        <taxon>Artiodactyla</taxon>
        <taxon>Ruminantia</taxon>
        <taxon>Pecora</taxon>
        <taxon>Cervidae</taxon>
        <taxon>Odocoileinae</taxon>
        <taxon>Rangifer</taxon>
    </lineage>
</organism>
<protein>
    <submittedName>
        <fullName evidence="1">Uncharacterized protein</fullName>
    </submittedName>
</protein>
<evidence type="ECO:0000313" key="2">
    <source>
        <dbReference type="Proteomes" id="UP001162501"/>
    </source>
</evidence>
<sequence>PSPCTSGGLTPHPASDTQVTPMDTSPPSPSPLFGSPPGSSRSLFPSSQALQTPPRDSAASATVSTSLPGLRFSCSSHTRAPAQPTSGVPDVQQRRAPAWGHSPHCGNPAAPALTGNPTSAPGPPAPPTNSPMGTRASTQPASAAFPAGPAPAAATCVPQAVPSAGPRSGPRCPAVSGSHTAPCRPGGSAAPRGVGSGASRPQWARSLGVVGASSRSPPCRPPHSGVPRAPAQRRRQLIGFSLQTRPSPCTSGGLTPHPASDTQVTPMDTSPPSPSPLFGSPPGSSRSLFPSSQALQTPPRDSAASATVSTSLPGLRFSCSSHTRAPAQPTSGVPD</sequence>
<feature type="non-terminal residue" evidence="1">
    <location>
        <position position="1"/>
    </location>
</feature>
<evidence type="ECO:0000313" key="1">
    <source>
        <dbReference type="EMBL" id="CAM9131607.1"/>
    </source>
</evidence>
<feature type="non-terminal residue" evidence="1">
    <location>
        <position position="335"/>
    </location>
</feature>
<proteinExistence type="predicted"/>